<accession>A0ABP4BIG4</accession>
<proteinExistence type="predicted"/>
<protein>
    <recommendedName>
        <fullName evidence="4">DUF4115 domain-containing protein</fullName>
    </recommendedName>
</protein>
<name>A0ABP4BIG4_9ACTN</name>
<organism evidence="2 3">
    <name type="scientific">Actinocorallia libanotica</name>
    <dbReference type="NCBI Taxonomy" id="46162"/>
    <lineage>
        <taxon>Bacteria</taxon>
        <taxon>Bacillati</taxon>
        <taxon>Actinomycetota</taxon>
        <taxon>Actinomycetes</taxon>
        <taxon>Streptosporangiales</taxon>
        <taxon>Thermomonosporaceae</taxon>
        <taxon>Actinocorallia</taxon>
    </lineage>
</organism>
<evidence type="ECO:0000313" key="2">
    <source>
        <dbReference type="EMBL" id="GAA0948577.1"/>
    </source>
</evidence>
<keyword evidence="1" id="KW-1133">Transmembrane helix</keyword>
<dbReference type="EMBL" id="BAAAHH010000008">
    <property type="protein sequence ID" value="GAA0948577.1"/>
    <property type="molecule type" value="Genomic_DNA"/>
</dbReference>
<evidence type="ECO:0000256" key="1">
    <source>
        <dbReference type="SAM" id="Phobius"/>
    </source>
</evidence>
<reference evidence="3" key="1">
    <citation type="journal article" date="2019" name="Int. J. Syst. Evol. Microbiol.">
        <title>The Global Catalogue of Microorganisms (GCM) 10K type strain sequencing project: providing services to taxonomists for standard genome sequencing and annotation.</title>
        <authorList>
            <consortium name="The Broad Institute Genomics Platform"/>
            <consortium name="The Broad Institute Genome Sequencing Center for Infectious Disease"/>
            <person name="Wu L."/>
            <person name="Ma J."/>
        </authorList>
    </citation>
    <scope>NUCLEOTIDE SEQUENCE [LARGE SCALE GENOMIC DNA]</scope>
    <source>
        <strain evidence="3">JCM 10696</strain>
    </source>
</reference>
<keyword evidence="3" id="KW-1185">Reference proteome</keyword>
<comment type="caution">
    <text evidence="2">The sequence shown here is derived from an EMBL/GenBank/DDBJ whole genome shotgun (WGS) entry which is preliminary data.</text>
</comment>
<evidence type="ECO:0000313" key="3">
    <source>
        <dbReference type="Proteomes" id="UP001500665"/>
    </source>
</evidence>
<keyword evidence="1" id="KW-0472">Membrane</keyword>
<keyword evidence="1" id="KW-0812">Transmembrane</keyword>
<dbReference type="RefSeq" id="WP_344240100.1">
    <property type="nucleotide sequence ID" value="NZ_BAAAHH010000008.1"/>
</dbReference>
<feature type="transmembrane region" description="Helical" evidence="1">
    <location>
        <begin position="12"/>
        <end position="36"/>
    </location>
</feature>
<dbReference type="Proteomes" id="UP001500665">
    <property type="component" value="Unassembled WGS sequence"/>
</dbReference>
<gene>
    <name evidence="2" type="ORF">GCM10009550_25100</name>
</gene>
<sequence length="150" mass="15787">MGRHRNDPQGLARIAIIVVAVAVVIGLIAVGGSALVRSMNSESAAPGATVSPSQQPEQVLTKGEAPQAYATIEVVGRSVKIYAAEPGQGEVYWNALFNQGDSRRIAWKDLDMTISDAAAVQLTVKGKALRLPPKGPVSIRFTDGVPEIVD</sequence>
<evidence type="ECO:0008006" key="4">
    <source>
        <dbReference type="Google" id="ProtNLM"/>
    </source>
</evidence>